<protein>
    <submittedName>
        <fullName evidence="2">Uncharacterized protein</fullName>
    </submittedName>
</protein>
<dbReference type="EnsemblMetazoa" id="Aqu2.1.16606_001">
    <property type="protein sequence ID" value="Aqu2.1.16606_001"/>
    <property type="gene ID" value="Aqu2.1.16606"/>
</dbReference>
<feature type="signal peptide" evidence="1">
    <location>
        <begin position="1"/>
        <end position="19"/>
    </location>
</feature>
<reference evidence="2" key="1">
    <citation type="submission" date="2017-05" db="UniProtKB">
        <authorList>
            <consortium name="EnsemblMetazoa"/>
        </authorList>
    </citation>
    <scope>IDENTIFICATION</scope>
</reference>
<evidence type="ECO:0000256" key="1">
    <source>
        <dbReference type="SAM" id="SignalP"/>
    </source>
</evidence>
<keyword evidence="1" id="KW-0732">Signal</keyword>
<dbReference type="AlphaFoldDB" id="A0A1X7TP12"/>
<dbReference type="SUPFAM" id="SSF51126">
    <property type="entry name" value="Pectin lyase-like"/>
    <property type="match status" value="1"/>
</dbReference>
<proteinExistence type="predicted"/>
<dbReference type="InParanoid" id="A0A1X7TP12"/>
<organism evidence="2">
    <name type="scientific">Amphimedon queenslandica</name>
    <name type="common">Sponge</name>
    <dbReference type="NCBI Taxonomy" id="400682"/>
    <lineage>
        <taxon>Eukaryota</taxon>
        <taxon>Metazoa</taxon>
        <taxon>Porifera</taxon>
        <taxon>Demospongiae</taxon>
        <taxon>Heteroscleromorpha</taxon>
        <taxon>Haplosclerida</taxon>
        <taxon>Niphatidae</taxon>
        <taxon>Amphimedon</taxon>
    </lineage>
</organism>
<name>A0A1X7TP12_AMPQE</name>
<feature type="chain" id="PRO_5012259617" evidence="1">
    <location>
        <begin position="20"/>
        <end position="173"/>
    </location>
</feature>
<evidence type="ECO:0000313" key="2">
    <source>
        <dbReference type="EnsemblMetazoa" id="Aqu2.1.16606_001"/>
    </source>
</evidence>
<dbReference type="InterPro" id="IPR011050">
    <property type="entry name" value="Pectin_lyase_fold/virulence"/>
</dbReference>
<accession>A0A1X7TP12</accession>
<sequence length="173" mass="19271">MTMSLLLVVVLLFFSSSCSVSSGQYYVSDDCSSVTQSPCHPLSVYAGNMSQYNNTIYYFIGTTNIRYYVVTMTAVKNVTLYGLDQSPSINCKGVSKTSISVNYSDHVTISNISLNFFDCRVNIISSNNITITNISVFGLFFGTLMLSNAFDVNISSSVFYDYELYIYYEPLPV</sequence>